<accession>A0A7X0EX12</accession>
<evidence type="ECO:0000256" key="1">
    <source>
        <dbReference type="SAM" id="MobiDB-lite"/>
    </source>
</evidence>
<feature type="compositionally biased region" description="Low complexity" evidence="1">
    <location>
        <begin position="25"/>
        <end position="56"/>
    </location>
</feature>
<dbReference type="Proteomes" id="UP000583800">
    <property type="component" value="Unassembled WGS sequence"/>
</dbReference>
<evidence type="ECO:0000313" key="4">
    <source>
        <dbReference type="Proteomes" id="UP000583800"/>
    </source>
</evidence>
<reference evidence="3 4" key="1">
    <citation type="submission" date="2020-08" db="EMBL/GenBank/DDBJ databases">
        <title>Sequencing the genomes of 1000 actinobacteria strains.</title>
        <authorList>
            <person name="Klenk H.-P."/>
        </authorList>
    </citation>
    <scope>NUCLEOTIDE SEQUENCE [LARGE SCALE GENOMIC DNA]</scope>
    <source>
        <strain evidence="3 4">DSM 45913</strain>
    </source>
</reference>
<evidence type="ECO:0000256" key="2">
    <source>
        <dbReference type="SAM" id="SignalP"/>
    </source>
</evidence>
<dbReference type="RefSeq" id="WP_185082932.1">
    <property type="nucleotide sequence ID" value="NZ_JACHJB010000001.1"/>
</dbReference>
<organism evidence="3 4">
    <name type="scientific">Nonomuraea muscovyensis</name>
    <dbReference type="NCBI Taxonomy" id="1124761"/>
    <lineage>
        <taxon>Bacteria</taxon>
        <taxon>Bacillati</taxon>
        <taxon>Actinomycetota</taxon>
        <taxon>Actinomycetes</taxon>
        <taxon>Streptosporangiales</taxon>
        <taxon>Streptosporangiaceae</taxon>
        <taxon>Nonomuraea</taxon>
    </lineage>
</organism>
<protein>
    <recommendedName>
        <fullName evidence="5">Serine/threonine protein kinase</fullName>
    </recommendedName>
</protein>
<feature type="region of interest" description="Disordered" evidence="1">
    <location>
        <begin position="25"/>
        <end position="96"/>
    </location>
</feature>
<keyword evidence="4" id="KW-1185">Reference proteome</keyword>
<name>A0A7X0EX12_9ACTN</name>
<feature type="signal peptide" evidence="2">
    <location>
        <begin position="1"/>
        <end position="17"/>
    </location>
</feature>
<gene>
    <name evidence="3" type="ORF">FHU36_001393</name>
</gene>
<dbReference type="EMBL" id="JACHJB010000001">
    <property type="protein sequence ID" value="MBB6344884.1"/>
    <property type="molecule type" value="Genomic_DNA"/>
</dbReference>
<feature type="chain" id="PRO_5039079278" description="Serine/threonine protein kinase" evidence="2">
    <location>
        <begin position="18"/>
        <end position="253"/>
    </location>
</feature>
<sequence length="253" mass="25441">MSRLGPIVTLAAGAVLAAGLGVASVTATPAADPTAAATDTTDPNDTTETTETTAPDGSGAETAPATGPSPKPEPTGSAAPGTEAPDSEADTKLDYAGRVPGNGGLIAISVRGGKAIGYFCDGRTEAWFKGDAAGGKVGLEGFGTAAAGATLGGGKATGWLKIGGRKWNFTAATVKKPSGLYRATAQVRGARLRAGWIVLRRPEGGFTQVGAAVLDETQVRVPELDGERPTAPVTMDGATIYPKDVDGFIQEMR</sequence>
<comment type="caution">
    <text evidence="3">The sequence shown here is derived from an EMBL/GenBank/DDBJ whole genome shotgun (WGS) entry which is preliminary data.</text>
</comment>
<evidence type="ECO:0008006" key="5">
    <source>
        <dbReference type="Google" id="ProtNLM"/>
    </source>
</evidence>
<evidence type="ECO:0000313" key="3">
    <source>
        <dbReference type="EMBL" id="MBB6344884.1"/>
    </source>
</evidence>
<dbReference type="AlphaFoldDB" id="A0A7X0EX12"/>
<keyword evidence="2" id="KW-0732">Signal</keyword>
<proteinExistence type="predicted"/>